<dbReference type="STRING" id="1714355.BTO28_01195"/>
<protein>
    <recommendedName>
        <fullName evidence="1">Treble clef zinc finger domain-containing protein</fullName>
    </recommendedName>
</protein>
<accession>A0A1V2ACG6</accession>
<comment type="caution">
    <text evidence="2">The sequence shown here is derived from an EMBL/GenBank/DDBJ whole genome shotgun (WGS) entry which is preliminary data.</text>
</comment>
<feature type="domain" description="Treble clef zinc finger" evidence="1">
    <location>
        <begin position="374"/>
        <end position="427"/>
    </location>
</feature>
<dbReference type="Proteomes" id="UP000188613">
    <property type="component" value="Unassembled WGS sequence"/>
</dbReference>
<dbReference type="RefSeq" id="WP_076763208.1">
    <property type="nucleotide sequence ID" value="NZ_MSFI01000001.1"/>
</dbReference>
<name>A0A1V2ACG6_9BACI</name>
<dbReference type="EMBL" id="MSFI01000001">
    <property type="protein sequence ID" value="OMP68693.1"/>
    <property type="molecule type" value="Genomic_DNA"/>
</dbReference>
<dbReference type="AlphaFoldDB" id="A0A1V2ACG6"/>
<dbReference type="OrthoDB" id="583824at2"/>
<organism evidence="2 3">
    <name type="scientific">Domibacillus epiphyticus</name>
    <dbReference type="NCBI Taxonomy" id="1714355"/>
    <lineage>
        <taxon>Bacteria</taxon>
        <taxon>Bacillati</taxon>
        <taxon>Bacillota</taxon>
        <taxon>Bacilli</taxon>
        <taxon>Bacillales</taxon>
        <taxon>Bacillaceae</taxon>
        <taxon>Domibacillus</taxon>
    </lineage>
</organism>
<dbReference type="Pfam" id="PF14311">
    <property type="entry name" value="DUF4379"/>
    <property type="match status" value="5"/>
</dbReference>
<dbReference type="PANTHER" id="PTHR37317:SF1">
    <property type="entry name" value="ZINC-RIBBON DOMAIN-CONTAINING PROTEIN-RELATED"/>
    <property type="match status" value="1"/>
</dbReference>
<gene>
    <name evidence="2" type="ORF">BTO28_01195</name>
</gene>
<dbReference type="PANTHER" id="PTHR37317">
    <property type="entry name" value="BLR8090 PROTEIN"/>
    <property type="match status" value="1"/>
</dbReference>
<reference evidence="2 3" key="1">
    <citation type="submission" date="2016-12" db="EMBL/GenBank/DDBJ databases">
        <title>Domibacillus sp. SAB 38T whole genome sequencing.</title>
        <authorList>
            <person name="Verma A."/>
            <person name="Ojha A.K."/>
            <person name="Krishnamurthi S."/>
        </authorList>
    </citation>
    <scope>NUCLEOTIDE SEQUENCE [LARGE SCALE GENOMIC DNA]</scope>
    <source>
        <strain evidence="2 3">SAB 38</strain>
    </source>
</reference>
<feature type="domain" description="Treble clef zinc finger" evidence="1">
    <location>
        <begin position="450"/>
        <end position="502"/>
    </location>
</feature>
<evidence type="ECO:0000313" key="2">
    <source>
        <dbReference type="EMBL" id="OMP68693.1"/>
    </source>
</evidence>
<sequence length="505" mass="58522">MQNKKGFIIKERPDLVEEWHSIGNAGNTPDNVKAGSDKKILWCCKKCNYVWKSTAKNRALKNTGCPKCNERYNVGFPELAIYFYLKQVFKDAKLNHPIATIDKEKKVDIFIPSLSLIIEYDGGHTHRGRERIDKEKSYLLLESGYYLIRVRDNGLPSLKLKSLQEYFYERTTNRTVGKMITEVLEIINKNFKGFTEKIKALSARINIDIDTIPILAQIPAIIEKDNLLKKCPSITKIWDYERNYPLLPENFKPFSNLKVWFICDKKHPTLSQIGSKAAGHGCQVCAGQVATEEHNLEILFPKIAKEWNFEKNTDNFPYEYLPFSNKLVFWKCPRCQSSYDKKINERTAGNEGCPYCAGKRVNETNCLAFTHPDIAAEWDYNKNKGLVPELVTKGSHKKVWWICKKSHSYEAFIYSRTGGRGCPDCHKLDGRHLRKKIKKENSLAVKKPLIAKQWHPMKNDSVTPEEIGAFSRKEYWWQCEKGHEWKKAPNSRRSHKCEDCQKTNI</sequence>
<proteinExistence type="predicted"/>
<dbReference type="Gene3D" id="3.40.960.10">
    <property type="entry name" value="VSR Endonuclease"/>
    <property type="match status" value="1"/>
</dbReference>
<keyword evidence="3" id="KW-1185">Reference proteome</keyword>
<feature type="domain" description="Treble clef zinc finger" evidence="1">
    <location>
        <begin position="303"/>
        <end position="359"/>
    </location>
</feature>
<feature type="domain" description="Treble clef zinc finger" evidence="1">
    <location>
        <begin position="15"/>
        <end position="71"/>
    </location>
</feature>
<evidence type="ECO:0000259" key="1">
    <source>
        <dbReference type="Pfam" id="PF14311"/>
    </source>
</evidence>
<feature type="domain" description="Treble clef zinc finger" evidence="1">
    <location>
        <begin position="235"/>
        <end position="287"/>
    </location>
</feature>
<dbReference type="InterPro" id="IPR025487">
    <property type="entry name" value="DUF4379"/>
</dbReference>
<evidence type="ECO:0000313" key="3">
    <source>
        <dbReference type="Proteomes" id="UP000188613"/>
    </source>
</evidence>